<organism evidence="1">
    <name type="scientific">Candidatus Nanosynbacter sp. TM7-074</name>
    <dbReference type="NCBI Taxonomy" id="3158573"/>
    <lineage>
        <taxon>Bacteria</taxon>
        <taxon>Candidatus Saccharimonadota</taxon>
        <taxon>Candidatus Saccharimonadia</taxon>
        <taxon>Candidatus Nanosynbacterales</taxon>
        <taxon>Candidatus Nanosynbacteraceae</taxon>
        <taxon>Candidatus Nanosynbacter</taxon>
    </lineage>
</organism>
<protein>
    <recommendedName>
        <fullName evidence="2">AB hydrolase-1 domain-containing protein</fullName>
    </recommendedName>
</protein>
<dbReference type="Gene3D" id="3.40.50.1820">
    <property type="entry name" value="alpha/beta hydrolase"/>
    <property type="match status" value="1"/>
</dbReference>
<accession>A0AB39JCZ2</accession>
<proteinExistence type="predicted"/>
<sequence length="278" mass="31103">MIVSETMDGLKQPITAFCVGGGGSHLERGSVAFNYINRTLSNYDVTSHNVHGVTDNTTSSRVRSPSEQYEEIMDNVSDRGKEGPVLLIAQCMGTIAAHQALLSMTKENINTALVTFSPPLPNPNEVIQLPNSRKRRRHNDTEMQCPTFPDGKIGNFSVLRQEWLPIPQKYFHDIQETRDLKEQLHKLVEIGRAAVIAAERDWNTSTPLIVSSWRRSWQLRRLHEAEQRAIIVPKAGHSLHPSGKNKHLAPLSQQQACQLVVDTGLKILSTSFPGRESE</sequence>
<dbReference type="RefSeq" id="WP_369000168.1">
    <property type="nucleotide sequence ID" value="NZ_CP158487.1"/>
</dbReference>
<name>A0AB39JCZ2_9BACT</name>
<gene>
    <name evidence="1" type="ORF">TM074_02690</name>
</gene>
<evidence type="ECO:0008006" key="2">
    <source>
        <dbReference type="Google" id="ProtNLM"/>
    </source>
</evidence>
<dbReference type="AlphaFoldDB" id="A0AB39JCZ2"/>
<evidence type="ECO:0000313" key="1">
    <source>
        <dbReference type="EMBL" id="XDN89591.1"/>
    </source>
</evidence>
<dbReference type="EMBL" id="CP158487">
    <property type="protein sequence ID" value="XDN89591.1"/>
    <property type="molecule type" value="Genomic_DNA"/>
</dbReference>
<dbReference type="InterPro" id="IPR029058">
    <property type="entry name" value="AB_hydrolase_fold"/>
</dbReference>
<dbReference type="SUPFAM" id="SSF53474">
    <property type="entry name" value="alpha/beta-Hydrolases"/>
    <property type="match status" value="1"/>
</dbReference>
<reference evidence="1" key="1">
    <citation type="submission" date="2024-06" db="EMBL/GenBank/DDBJ databases">
        <authorList>
            <person name="Atkinson C."/>
            <person name="McLean J."/>
            <person name="Gallagher L."/>
            <person name="Bor B."/>
            <person name="Mougous J."/>
        </authorList>
    </citation>
    <scope>NUCLEOTIDE SEQUENCE</scope>
    <source>
        <strain evidence="1">TM7-074</strain>
    </source>
</reference>